<dbReference type="PRINTS" id="PR00080">
    <property type="entry name" value="SDRFAMILY"/>
</dbReference>
<accession>A0A1I2A5V8</accession>
<gene>
    <name evidence="4" type="ORF">SAMN05216167_11378</name>
</gene>
<protein>
    <submittedName>
        <fullName evidence="4">Uncharacterized oxidoreductase</fullName>
    </submittedName>
</protein>
<keyword evidence="2" id="KW-0560">Oxidoreductase</keyword>
<proteinExistence type="inferred from homology"/>
<dbReference type="GO" id="GO:0016491">
    <property type="term" value="F:oxidoreductase activity"/>
    <property type="evidence" value="ECO:0007669"/>
    <property type="project" value="UniProtKB-KW"/>
</dbReference>
<evidence type="ECO:0000313" key="4">
    <source>
        <dbReference type="EMBL" id="SFE38948.1"/>
    </source>
</evidence>
<dbReference type="Gene3D" id="3.40.50.720">
    <property type="entry name" value="NAD(P)-binding Rossmann-like Domain"/>
    <property type="match status" value="1"/>
</dbReference>
<dbReference type="OrthoDB" id="9810734at2"/>
<name>A0A1I2A5V8_9BACT</name>
<reference evidence="4 5" key="1">
    <citation type="submission" date="2016-10" db="EMBL/GenBank/DDBJ databases">
        <authorList>
            <person name="de Groot N.N."/>
        </authorList>
    </citation>
    <scope>NUCLEOTIDE SEQUENCE [LARGE SCALE GENOMIC DNA]</scope>
    <source>
        <strain evidence="4 5">DSM 26130</strain>
    </source>
</reference>
<sequence>MNINNNKILITGGASGIGLGLTERFVKENNTVLICGRREDALKEVSDKFPSVITRVCDLSLPEEREALYQWISDEHSDLNVLVNNAGIQQWISVSDDDFFQRAKNELTVNIEAPLHLTNLFINLPSLTTIINVTSGLSFVPLTKVPVYSATKAFFHSFTLSLRALLAPKDIEVIEMIPPALNTDLGGKGLHDHAPPVSDFIDAIFDQLAQDKTELTFGFSDAMAKATPDELRNTFNRMNAIA</sequence>
<dbReference type="PANTHER" id="PTHR44196">
    <property type="entry name" value="DEHYDROGENASE/REDUCTASE SDR FAMILY MEMBER 7B"/>
    <property type="match status" value="1"/>
</dbReference>
<dbReference type="Pfam" id="PF00106">
    <property type="entry name" value="adh_short"/>
    <property type="match status" value="1"/>
</dbReference>
<dbReference type="InterPro" id="IPR036291">
    <property type="entry name" value="NAD(P)-bd_dom_sf"/>
</dbReference>
<dbReference type="AlphaFoldDB" id="A0A1I2A5V8"/>
<evidence type="ECO:0000256" key="3">
    <source>
        <dbReference type="RuleBase" id="RU000363"/>
    </source>
</evidence>
<evidence type="ECO:0000313" key="5">
    <source>
        <dbReference type="Proteomes" id="UP000198598"/>
    </source>
</evidence>
<evidence type="ECO:0000256" key="2">
    <source>
        <dbReference type="ARBA" id="ARBA00023002"/>
    </source>
</evidence>
<dbReference type="InterPro" id="IPR002347">
    <property type="entry name" value="SDR_fam"/>
</dbReference>
<dbReference type="EMBL" id="FOLQ01000013">
    <property type="protein sequence ID" value="SFE38948.1"/>
    <property type="molecule type" value="Genomic_DNA"/>
</dbReference>
<comment type="similarity">
    <text evidence="1 3">Belongs to the short-chain dehydrogenases/reductases (SDR) family.</text>
</comment>
<dbReference type="PRINTS" id="PR00081">
    <property type="entry name" value="GDHRDH"/>
</dbReference>
<dbReference type="STRING" id="662367.SAMN05216167_11378"/>
<dbReference type="GO" id="GO:0016020">
    <property type="term" value="C:membrane"/>
    <property type="evidence" value="ECO:0007669"/>
    <property type="project" value="TreeGrafter"/>
</dbReference>
<dbReference type="Proteomes" id="UP000198598">
    <property type="component" value="Unassembled WGS sequence"/>
</dbReference>
<dbReference type="PANTHER" id="PTHR44196:SF1">
    <property type="entry name" value="DEHYDROGENASE_REDUCTASE SDR FAMILY MEMBER 7B"/>
    <property type="match status" value="1"/>
</dbReference>
<evidence type="ECO:0000256" key="1">
    <source>
        <dbReference type="ARBA" id="ARBA00006484"/>
    </source>
</evidence>
<dbReference type="RefSeq" id="WP_093831390.1">
    <property type="nucleotide sequence ID" value="NZ_FOLQ01000013.1"/>
</dbReference>
<dbReference type="SUPFAM" id="SSF51735">
    <property type="entry name" value="NAD(P)-binding Rossmann-fold domains"/>
    <property type="match status" value="1"/>
</dbReference>
<organism evidence="4 5">
    <name type="scientific">Spirosoma endophyticum</name>
    <dbReference type="NCBI Taxonomy" id="662367"/>
    <lineage>
        <taxon>Bacteria</taxon>
        <taxon>Pseudomonadati</taxon>
        <taxon>Bacteroidota</taxon>
        <taxon>Cytophagia</taxon>
        <taxon>Cytophagales</taxon>
        <taxon>Cytophagaceae</taxon>
        <taxon>Spirosoma</taxon>
    </lineage>
</organism>
<keyword evidence="5" id="KW-1185">Reference proteome</keyword>